<evidence type="ECO:0000313" key="1">
    <source>
        <dbReference type="Proteomes" id="UP001652623"/>
    </source>
</evidence>
<dbReference type="GeneID" id="125418779"/>
<keyword evidence="1" id="KW-1185">Reference proteome</keyword>
<dbReference type="RefSeq" id="XP_048319237.2">
    <property type="nucleotide sequence ID" value="XM_048463280.2"/>
</dbReference>
<reference evidence="2" key="1">
    <citation type="submission" date="2025-08" db="UniProtKB">
        <authorList>
            <consortium name="RefSeq"/>
        </authorList>
    </citation>
    <scope>IDENTIFICATION</scope>
    <source>
        <tissue evidence="2">Seedling</tissue>
    </source>
</reference>
<accession>A0ABM3I2I3</accession>
<evidence type="ECO:0000313" key="2">
    <source>
        <dbReference type="RefSeq" id="XP_048319237.2"/>
    </source>
</evidence>
<organism evidence="1 2">
    <name type="scientific">Ziziphus jujuba</name>
    <name type="common">Chinese jujube</name>
    <name type="synonym">Ziziphus sativa</name>
    <dbReference type="NCBI Taxonomy" id="326968"/>
    <lineage>
        <taxon>Eukaryota</taxon>
        <taxon>Viridiplantae</taxon>
        <taxon>Streptophyta</taxon>
        <taxon>Embryophyta</taxon>
        <taxon>Tracheophyta</taxon>
        <taxon>Spermatophyta</taxon>
        <taxon>Magnoliopsida</taxon>
        <taxon>eudicotyledons</taxon>
        <taxon>Gunneridae</taxon>
        <taxon>Pentapetalae</taxon>
        <taxon>rosids</taxon>
        <taxon>fabids</taxon>
        <taxon>Rosales</taxon>
        <taxon>Rhamnaceae</taxon>
        <taxon>Paliureae</taxon>
        <taxon>Ziziphus</taxon>
    </lineage>
</organism>
<name>A0ABM3I2I3_ZIZJJ</name>
<proteinExistence type="predicted"/>
<gene>
    <name evidence="2" type="primary">LOC125418779</name>
</gene>
<sequence length="133" mass="15381">MNFYLVCFPELDLISFLIAQFLDYRNPNGMILYCRTQLSSFDKELKADEAQHLTPPTCSVYIPEQSQKIPSFKSFFFDSSSLSRYHKVVDVIRALVECDEHACLYFSMITIGSWVGKFDIGHSRLTSWLGLNF</sequence>
<protein>
    <submittedName>
        <fullName evidence="2">Uncharacterized protein LOC125418779</fullName>
    </submittedName>
</protein>
<dbReference type="Proteomes" id="UP001652623">
    <property type="component" value="Chromosome 12"/>
</dbReference>